<protein>
    <recommendedName>
        <fullName evidence="1">Predicted 3'-5' exonuclease PolB-like domain-containing protein</fullName>
    </recommendedName>
</protein>
<dbReference type="InterPro" id="IPR019288">
    <property type="entry name" value="3'-5'_exonuclease_PolB-like"/>
</dbReference>
<dbReference type="CDD" id="cd05782">
    <property type="entry name" value="DNA_polB_like1_exo"/>
    <property type="match status" value="1"/>
</dbReference>
<feature type="domain" description="Predicted 3'-5' exonuclease PolB-like" evidence="1">
    <location>
        <begin position="50"/>
        <end position="265"/>
    </location>
</feature>
<dbReference type="Pfam" id="PF10108">
    <property type="entry name" value="DNA_pol_B_exo2"/>
    <property type="match status" value="1"/>
</dbReference>
<dbReference type="InterPro" id="IPR036397">
    <property type="entry name" value="RNaseH_sf"/>
</dbReference>
<dbReference type="GO" id="GO:0003676">
    <property type="term" value="F:nucleic acid binding"/>
    <property type="evidence" value="ECO:0007669"/>
    <property type="project" value="InterPro"/>
</dbReference>
<dbReference type="EMBL" id="CP000012">
    <property type="protein sequence ID" value="ACX97843.1"/>
    <property type="molecule type" value="Genomic_DNA"/>
</dbReference>
<name>A0AAI7ZVX1_HELP1</name>
<dbReference type="InterPro" id="IPR012337">
    <property type="entry name" value="RNaseH-like_sf"/>
</dbReference>
<evidence type="ECO:0000259" key="1">
    <source>
        <dbReference type="Pfam" id="PF10108"/>
    </source>
</evidence>
<reference evidence="3" key="1">
    <citation type="submission" date="2004-08" db="EMBL/GenBank/DDBJ databases">
        <title>Genome sequence of Helicobacter pylori strain 51.</title>
        <authorList>
            <person name="Kim S."/>
            <person name="Lee W.K."/>
            <person name="Choi S.H."/>
            <person name="Kang S."/>
            <person name="Park H.S."/>
            <person name="Kim Y.S."/>
            <person name="Lee S.G."/>
            <person name="Byun E.Y."/>
            <person name="Jeong J.E."/>
            <person name="Park Y.H."/>
            <person name="Lee E.J."/>
            <person name="Kim J.S."/>
            <person name="Ryu B.D."/>
            <person name="Lee Y.S."/>
            <person name="Hahn Y."/>
            <person name="Yeom Y.I."/>
            <person name="Park S.G."/>
            <person name="Youn H.S."/>
            <person name="Ko G.H."/>
            <person name="Choi M.B."/>
            <person name="Park C.H."/>
            <person name="Lim J.Y."/>
            <person name="Bae D.W."/>
            <person name="Song J.Y."/>
            <person name="Park J.U."/>
            <person name="Kang H.L."/>
            <person name="Baik S.C."/>
            <person name="Cho M.J."/>
            <person name="Yoo H.S."/>
            <person name="Rhee K.H."/>
        </authorList>
    </citation>
    <scope>NUCLEOTIDE SEQUENCE [LARGE SCALE GENOMIC DNA]</scope>
    <source>
        <strain evidence="3">51</strain>
    </source>
</reference>
<accession>A0AAI7ZVX1</accession>
<evidence type="ECO:0000313" key="3">
    <source>
        <dbReference type="Proteomes" id="UP000002224"/>
    </source>
</evidence>
<gene>
    <name evidence="2" type="ordered locus">KHP_0636</name>
</gene>
<dbReference type="SUPFAM" id="SSF53098">
    <property type="entry name" value="Ribonuclease H-like"/>
    <property type="match status" value="1"/>
</dbReference>
<dbReference type="Gene3D" id="3.30.420.10">
    <property type="entry name" value="Ribonuclease H-like superfamily/Ribonuclease H"/>
    <property type="match status" value="1"/>
</dbReference>
<organism evidence="2 3">
    <name type="scientific">Helicobacter pylori (strain 51)</name>
    <dbReference type="NCBI Taxonomy" id="290847"/>
    <lineage>
        <taxon>Bacteria</taxon>
        <taxon>Pseudomonadati</taxon>
        <taxon>Campylobacterota</taxon>
        <taxon>Epsilonproteobacteria</taxon>
        <taxon>Campylobacterales</taxon>
        <taxon>Helicobacteraceae</taxon>
        <taxon>Helicobacter</taxon>
    </lineage>
</organism>
<dbReference type="AlphaFoldDB" id="A0AAI7ZVX1"/>
<sequence length="276" mass="32240">MRKERVMLCVFDIETIPSVSLCKEHFQLEENDALKICERSFEKQKEKSGSEFLPLYLHEIISIAAVIGDDYGKFIKVGNFGQKHENREDFASEKELLEDFFKYFNEKQPRLISFNGRGFDIPLLTLKALKYNLTLDAFYNQENKWENYRARYSEQFHLDLMDSLSHYGSVRGLNLNGVCSMTNIPGKFDVSGDLVHAIYYNPHLSQKEKKGVIDSYCQSDVLNTYWLFLKYEVLKGALNKEQYLGLLSDFLEKFPKEKSYSSVFINALEKEIREFA</sequence>
<dbReference type="KEGG" id="hpd:KHP_0636"/>
<proteinExistence type="predicted"/>
<evidence type="ECO:0000313" key="2">
    <source>
        <dbReference type="EMBL" id="ACX97843.1"/>
    </source>
</evidence>
<dbReference type="Proteomes" id="UP000002224">
    <property type="component" value="Chromosome"/>
</dbReference>